<feature type="transmembrane region" description="Helical" evidence="5">
    <location>
        <begin position="6"/>
        <end position="24"/>
    </location>
</feature>
<keyword evidence="7" id="KW-1185">Reference proteome</keyword>
<comment type="subcellular location">
    <subcellularLocation>
        <location evidence="1">Membrane</location>
        <topology evidence="1">Multi-pass membrane protein</topology>
    </subcellularLocation>
</comment>
<organism evidence="6 7">
    <name type="scientific">Jutongia hominis</name>
    <dbReference type="NCBI Taxonomy" id="2763664"/>
    <lineage>
        <taxon>Bacteria</taxon>
        <taxon>Bacillati</taxon>
        <taxon>Bacillota</taxon>
        <taxon>Clostridia</taxon>
        <taxon>Lachnospirales</taxon>
        <taxon>Lachnospiraceae</taxon>
        <taxon>Jutongia</taxon>
    </lineage>
</organism>
<keyword evidence="3 5" id="KW-1133">Transmembrane helix</keyword>
<accession>A0ABR7MTL3</accession>
<evidence type="ECO:0000256" key="4">
    <source>
        <dbReference type="ARBA" id="ARBA00023136"/>
    </source>
</evidence>
<protein>
    <submittedName>
        <fullName evidence="6">CvpA family protein</fullName>
    </submittedName>
</protein>
<evidence type="ECO:0000256" key="2">
    <source>
        <dbReference type="ARBA" id="ARBA00022692"/>
    </source>
</evidence>
<feature type="transmembrane region" description="Helical" evidence="5">
    <location>
        <begin position="91"/>
        <end position="118"/>
    </location>
</feature>
<dbReference type="InterPro" id="IPR003825">
    <property type="entry name" value="Colicin-V_CvpA"/>
</dbReference>
<dbReference type="RefSeq" id="WP_249303976.1">
    <property type="nucleotide sequence ID" value="NZ_JACRSW010000016.1"/>
</dbReference>
<feature type="transmembrane region" description="Helical" evidence="5">
    <location>
        <begin position="130"/>
        <end position="155"/>
    </location>
</feature>
<keyword evidence="4 5" id="KW-0472">Membrane</keyword>
<evidence type="ECO:0000313" key="7">
    <source>
        <dbReference type="Proteomes" id="UP000637513"/>
    </source>
</evidence>
<proteinExistence type="predicted"/>
<dbReference type="Pfam" id="PF02674">
    <property type="entry name" value="Colicin_V"/>
    <property type="match status" value="1"/>
</dbReference>
<evidence type="ECO:0000313" key="6">
    <source>
        <dbReference type="EMBL" id="MBC8557068.1"/>
    </source>
</evidence>
<dbReference type="EMBL" id="JACRSW010000016">
    <property type="protein sequence ID" value="MBC8557068.1"/>
    <property type="molecule type" value="Genomic_DNA"/>
</dbReference>
<keyword evidence="2 5" id="KW-0812">Transmembrane</keyword>
<reference evidence="6 7" key="1">
    <citation type="submission" date="2020-08" db="EMBL/GenBank/DDBJ databases">
        <title>Genome public.</title>
        <authorList>
            <person name="Liu C."/>
            <person name="Sun Q."/>
        </authorList>
    </citation>
    <scope>NUCLEOTIDE SEQUENCE [LARGE SCALE GENOMIC DNA]</scope>
    <source>
        <strain evidence="6 7">BX3</strain>
    </source>
</reference>
<feature type="transmembrane region" description="Helical" evidence="5">
    <location>
        <begin position="36"/>
        <end position="57"/>
    </location>
</feature>
<evidence type="ECO:0000256" key="5">
    <source>
        <dbReference type="SAM" id="Phobius"/>
    </source>
</evidence>
<evidence type="ECO:0000256" key="1">
    <source>
        <dbReference type="ARBA" id="ARBA00004141"/>
    </source>
</evidence>
<evidence type="ECO:0000256" key="3">
    <source>
        <dbReference type="ARBA" id="ARBA00022989"/>
    </source>
</evidence>
<gene>
    <name evidence="6" type="ORF">H8700_05030</name>
</gene>
<name>A0ABR7MTL3_9FIRM</name>
<comment type="caution">
    <text evidence="6">The sequence shown here is derived from an EMBL/GenBank/DDBJ whole genome shotgun (WGS) entry which is preliminary data.</text>
</comment>
<sequence length="182" mass="19689">MQISIVAIVDIILIVSLLFALIKGWHIGLAMRLAHFVALVVSCVVANLCAASLKVYVSNSWIVPLMQKKAGNSVCSIPYAQNGMELAAQGIAYYLLYAIVFTIAMVILGRLIGLLHIVDHIPVIGKINKAGGAIVGFLITLIILYVVGNALFTLLPQTMLDGWGFTKEAIAKTYLLQIFADF</sequence>
<dbReference type="Proteomes" id="UP000637513">
    <property type="component" value="Unassembled WGS sequence"/>
</dbReference>